<dbReference type="GO" id="GO:0005739">
    <property type="term" value="C:mitochondrion"/>
    <property type="evidence" value="ECO:0007669"/>
    <property type="project" value="TreeGrafter"/>
</dbReference>
<gene>
    <name evidence="6" type="ORF">THRCLA_20736</name>
</gene>
<evidence type="ECO:0000256" key="1">
    <source>
        <dbReference type="ARBA" id="ARBA00010633"/>
    </source>
</evidence>
<dbReference type="EMBL" id="JNBS01000517">
    <property type="protein sequence ID" value="OQS05009.1"/>
    <property type="molecule type" value="Genomic_DNA"/>
</dbReference>
<organism evidence="6 7">
    <name type="scientific">Thraustotheca clavata</name>
    <dbReference type="NCBI Taxonomy" id="74557"/>
    <lineage>
        <taxon>Eukaryota</taxon>
        <taxon>Sar</taxon>
        <taxon>Stramenopiles</taxon>
        <taxon>Oomycota</taxon>
        <taxon>Saprolegniomycetes</taxon>
        <taxon>Saprolegniales</taxon>
        <taxon>Achlyaceae</taxon>
        <taxon>Thraustotheca</taxon>
    </lineage>
</organism>
<reference evidence="6 7" key="1">
    <citation type="journal article" date="2014" name="Genome Biol. Evol.">
        <title>The secreted proteins of Achlya hypogyna and Thraustotheca clavata identify the ancestral oomycete secretome and reveal gene acquisitions by horizontal gene transfer.</title>
        <authorList>
            <person name="Misner I."/>
            <person name="Blouin N."/>
            <person name="Leonard G."/>
            <person name="Richards T.A."/>
            <person name="Lane C.E."/>
        </authorList>
    </citation>
    <scope>NUCLEOTIDE SEQUENCE [LARGE SCALE GENOMIC DNA]</scope>
    <source>
        <strain evidence="6 7">ATCC 34112</strain>
    </source>
</reference>
<keyword evidence="3" id="KW-0808">Transferase</keyword>
<dbReference type="GO" id="GO:0016279">
    <property type="term" value="F:protein-lysine N-methyltransferase activity"/>
    <property type="evidence" value="ECO:0007669"/>
    <property type="project" value="InterPro"/>
</dbReference>
<dbReference type="STRING" id="74557.A0A1W0A483"/>
<dbReference type="Pfam" id="PF13649">
    <property type="entry name" value="Methyltransf_25"/>
    <property type="match status" value="1"/>
</dbReference>
<accession>A0A1W0A483</accession>
<sequence>MKSSRKASICRALVASAKKQFLLASEDAISIAPYSPSPMSMVHGVWERLSEEITRNDYVVELGCGDARWIIAAVERFACSAMGVEWDVEVAKMAMERTKDKGLQDAIEIRIQDMLARDFCLPKDTTIVIVYAFANTLNVNIKALLMQCKPNTRVISVGFHVQGWHPKWTQRYGGLCCYYYDALDGQKAGIGDSKR</sequence>
<dbReference type="InterPro" id="IPR041698">
    <property type="entry name" value="Methyltransf_25"/>
</dbReference>
<keyword evidence="7" id="KW-1185">Reference proteome</keyword>
<dbReference type="SUPFAM" id="SSF53335">
    <property type="entry name" value="S-adenosyl-L-methionine-dependent methyltransferases"/>
    <property type="match status" value="1"/>
</dbReference>
<dbReference type="CDD" id="cd02440">
    <property type="entry name" value="AdoMet_MTases"/>
    <property type="match status" value="1"/>
</dbReference>
<dbReference type="PANTHER" id="PTHR13610">
    <property type="entry name" value="METHYLTRANSFERASE DOMAIN-CONTAINING PROTEIN"/>
    <property type="match status" value="1"/>
</dbReference>
<dbReference type="PANTHER" id="PTHR13610:SF11">
    <property type="entry name" value="METHYLTRANSFERASE DOMAIN-CONTAINING PROTEIN"/>
    <property type="match status" value="1"/>
</dbReference>
<evidence type="ECO:0000313" key="6">
    <source>
        <dbReference type="EMBL" id="OQS05009.1"/>
    </source>
</evidence>
<feature type="domain" description="Methyltransferase" evidence="5">
    <location>
        <begin position="59"/>
        <end position="145"/>
    </location>
</feature>
<evidence type="ECO:0000313" key="7">
    <source>
        <dbReference type="Proteomes" id="UP000243217"/>
    </source>
</evidence>
<dbReference type="GO" id="GO:1905706">
    <property type="term" value="P:regulation of mitochondrial ATP synthesis coupled proton transport"/>
    <property type="evidence" value="ECO:0007669"/>
    <property type="project" value="TreeGrafter"/>
</dbReference>
<dbReference type="OrthoDB" id="66144at2759"/>
<evidence type="ECO:0000259" key="5">
    <source>
        <dbReference type="Pfam" id="PF13649"/>
    </source>
</evidence>
<dbReference type="AlphaFoldDB" id="A0A1W0A483"/>
<comment type="similarity">
    <text evidence="1">Belongs to the ANT/ATPSC lysine N-methyltransferase family.</text>
</comment>
<comment type="caution">
    <text evidence="6">The sequence shown here is derived from an EMBL/GenBank/DDBJ whole genome shotgun (WGS) entry which is preliminary data.</text>
</comment>
<keyword evidence="2" id="KW-0489">Methyltransferase</keyword>
<evidence type="ECO:0000256" key="2">
    <source>
        <dbReference type="ARBA" id="ARBA00022603"/>
    </source>
</evidence>
<dbReference type="InterPro" id="IPR029063">
    <property type="entry name" value="SAM-dependent_MTases_sf"/>
</dbReference>
<evidence type="ECO:0000256" key="3">
    <source>
        <dbReference type="ARBA" id="ARBA00022679"/>
    </source>
</evidence>
<dbReference type="Gene3D" id="3.40.50.150">
    <property type="entry name" value="Vaccinia Virus protein VP39"/>
    <property type="match status" value="1"/>
</dbReference>
<dbReference type="InterPro" id="IPR026170">
    <property type="entry name" value="FAM173A/B"/>
</dbReference>
<keyword evidence="4" id="KW-0949">S-adenosyl-L-methionine</keyword>
<protein>
    <recommendedName>
        <fullName evidence="5">Methyltransferase domain-containing protein</fullName>
    </recommendedName>
</protein>
<evidence type="ECO:0000256" key="4">
    <source>
        <dbReference type="ARBA" id="ARBA00022691"/>
    </source>
</evidence>
<dbReference type="GO" id="GO:0032259">
    <property type="term" value="P:methylation"/>
    <property type="evidence" value="ECO:0007669"/>
    <property type="project" value="UniProtKB-KW"/>
</dbReference>
<name>A0A1W0A483_9STRA</name>
<dbReference type="Proteomes" id="UP000243217">
    <property type="component" value="Unassembled WGS sequence"/>
</dbReference>
<proteinExistence type="inferred from homology"/>